<dbReference type="AlphaFoldDB" id="A0A1Y0F5F1"/>
<evidence type="ECO:0000313" key="1">
    <source>
        <dbReference type="EMBL" id="ARU18569.1"/>
    </source>
</evidence>
<reference evidence="1 2" key="1">
    <citation type="submission" date="2017-04" db="EMBL/GenBank/DDBJ databases">
        <title>Complete genome sequence of Lactobacillus salivarius ZLS006, a probiotic strain isolated from healthy piglet.</title>
        <authorList>
            <person name="Zhang D."/>
        </authorList>
    </citation>
    <scope>NUCLEOTIDE SEQUENCE [LARGE SCALE GENOMIC DNA]</scope>
    <source>
        <strain evidence="1 2">ZLS006</strain>
    </source>
</reference>
<dbReference type="RefSeq" id="WP_087448473.1">
    <property type="nucleotide sequence ID" value="NZ_CP020858.1"/>
</dbReference>
<proteinExistence type="predicted"/>
<sequence length="88" mass="9138">MLEFAINRFCNGEISILGCSGLDGDTSSIELGPPLLSLPELLVVLLSLFPLSTLPLSVGILLLSLPELLVLLLPLLPASTLPLSVGSS</sequence>
<gene>
    <name evidence="1" type="ORF">B7R82_00495</name>
</gene>
<accession>A0A1Y0F5F1</accession>
<protein>
    <submittedName>
        <fullName evidence="1">Uncharacterized protein</fullName>
    </submittedName>
</protein>
<name>A0A1Y0F5F1_9LACO</name>
<dbReference type="Proteomes" id="UP000195378">
    <property type="component" value="Chromosome"/>
</dbReference>
<organism evidence="1 2">
    <name type="scientific">Ligilactobacillus salivarius</name>
    <dbReference type="NCBI Taxonomy" id="1624"/>
    <lineage>
        <taxon>Bacteria</taxon>
        <taxon>Bacillati</taxon>
        <taxon>Bacillota</taxon>
        <taxon>Bacilli</taxon>
        <taxon>Lactobacillales</taxon>
        <taxon>Lactobacillaceae</taxon>
        <taxon>Ligilactobacillus</taxon>
    </lineage>
</organism>
<dbReference type="EMBL" id="CP020858">
    <property type="protein sequence ID" value="ARU18569.1"/>
    <property type="molecule type" value="Genomic_DNA"/>
</dbReference>
<evidence type="ECO:0000313" key="2">
    <source>
        <dbReference type="Proteomes" id="UP000195378"/>
    </source>
</evidence>